<organism evidence="2 3">
    <name type="scientific">Paractinoplanes deccanensis</name>
    <dbReference type="NCBI Taxonomy" id="113561"/>
    <lineage>
        <taxon>Bacteria</taxon>
        <taxon>Bacillati</taxon>
        <taxon>Actinomycetota</taxon>
        <taxon>Actinomycetes</taxon>
        <taxon>Micromonosporales</taxon>
        <taxon>Micromonosporaceae</taxon>
        <taxon>Paractinoplanes</taxon>
    </lineage>
</organism>
<dbReference type="PANTHER" id="PTHR35333:SF3">
    <property type="entry name" value="BETA-LACTAMASE-TYPE TRANSPEPTIDASE FOLD CONTAINING PROTEIN"/>
    <property type="match status" value="1"/>
</dbReference>
<feature type="domain" description="Beta-lactamase class A catalytic" evidence="1">
    <location>
        <begin position="34"/>
        <end position="225"/>
    </location>
</feature>
<keyword evidence="3" id="KW-1185">Reference proteome</keyword>
<evidence type="ECO:0000313" key="3">
    <source>
        <dbReference type="Proteomes" id="UP000609879"/>
    </source>
</evidence>
<dbReference type="InterPro" id="IPR000871">
    <property type="entry name" value="Beta-lactam_class-A"/>
</dbReference>
<comment type="caution">
    <text evidence="2">The sequence shown here is derived from an EMBL/GenBank/DDBJ whole genome shotgun (WGS) entry which is preliminary data.</text>
</comment>
<gene>
    <name evidence="2" type="ORF">Ade02nite_79320</name>
</gene>
<dbReference type="InterPro" id="IPR045155">
    <property type="entry name" value="Beta-lactam_cat"/>
</dbReference>
<keyword evidence="2" id="KW-0378">Hydrolase</keyword>
<dbReference type="Pfam" id="PF13354">
    <property type="entry name" value="Beta-lactamase2"/>
    <property type="match status" value="1"/>
</dbReference>
<name>A0ABQ3YH15_9ACTN</name>
<evidence type="ECO:0000313" key="2">
    <source>
        <dbReference type="EMBL" id="GID79291.1"/>
    </source>
</evidence>
<reference evidence="2 3" key="1">
    <citation type="submission" date="2021-01" db="EMBL/GenBank/DDBJ databases">
        <title>Whole genome shotgun sequence of Actinoplanes deccanensis NBRC 13994.</title>
        <authorList>
            <person name="Komaki H."/>
            <person name="Tamura T."/>
        </authorList>
    </citation>
    <scope>NUCLEOTIDE SEQUENCE [LARGE SCALE GENOMIC DNA]</scope>
    <source>
        <strain evidence="2 3">NBRC 13994</strain>
    </source>
</reference>
<dbReference type="Proteomes" id="UP000609879">
    <property type="component" value="Unassembled WGS sequence"/>
</dbReference>
<dbReference type="InterPro" id="IPR012338">
    <property type="entry name" value="Beta-lactam/transpept-like"/>
</dbReference>
<sequence>MNLQHVVDEVVAGTPGVRWSISLPGLAEHSPGLRLRTASVGKLLLLAETARRFETGELDPAEPLRRDPGLAVADSGLWHLLAVDTLPAADVAALIAAVSDNYATNVLLERVGLQPLAVLAGRLGLRETALLDRVRVRREPHHPATLSTGCAGELAGLMRHVADGTLISPGVSRRMRDWLGTNTDLSMVASAWHADPLWHPRELGNKTGTDDGIRADVGVRGRQAYAVLANWDHAEGDRTAEVLDGMRAIGTTWQMLDRTGSGR</sequence>
<dbReference type="EMBL" id="BOMI01000165">
    <property type="protein sequence ID" value="GID79291.1"/>
    <property type="molecule type" value="Genomic_DNA"/>
</dbReference>
<dbReference type="GO" id="GO:0016787">
    <property type="term" value="F:hydrolase activity"/>
    <property type="evidence" value="ECO:0007669"/>
    <property type="project" value="UniProtKB-KW"/>
</dbReference>
<dbReference type="PANTHER" id="PTHR35333">
    <property type="entry name" value="BETA-LACTAMASE"/>
    <property type="match status" value="1"/>
</dbReference>
<accession>A0ABQ3YH15</accession>
<evidence type="ECO:0000259" key="1">
    <source>
        <dbReference type="Pfam" id="PF13354"/>
    </source>
</evidence>
<dbReference type="Gene3D" id="3.40.710.10">
    <property type="entry name" value="DD-peptidase/beta-lactamase superfamily"/>
    <property type="match status" value="1"/>
</dbReference>
<proteinExistence type="predicted"/>
<dbReference type="RefSeq" id="WP_203775278.1">
    <property type="nucleotide sequence ID" value="NZ_BAAABO010000011.1"/>
</dbReference>
<dbReference type="SUPFAM" id="SSF56601">
    <property type="entry name" value="beta-lactamase/transpeptidase-like"/>
    <property type="match status" value="1"/>
</dbReference>
<protein>
    <submittedName>
        <fullName evidence="2">Serine hydrolase</fullName>
    </submittedName>
</protein>